<organism evidence="2 3">
    <name type="scientific">Nocardia mexicana</name>
    <dbReference type="NCBI Taxonomy" id="279262"/>
    <lineage>
        <taxon>Bacteria</taxon>
        <taxon>Bacillati</taxon>
        <taxon>Actinomycetota</taxon>
        <taxon>Actinomycetes</taxon>
        <taxon>Mycobacteriales</taxon>
        <taxon>Nocardiaceae</taxon>
        <taxon>Nocardia</taxon>
    </lineage>
</organism>
<proteinExistence type="predicted"/>
<feature type="domain" description="SnoaL-like" evidence="1">
    <location>
        <begin position="23"/>
        <end position="142"/>
    </location>
</feature>
<dbReference type="RefSeq" id="WP_169814199.1">
    <property type="nucleotide sequence ID" value="NZ_QQAZ01000004.1"/>
</dbReference>
<dbReference type="Proteomes" id="UP000255355">
    <property type="component" value="Unassembled WGS sequence"/>
</dbReference>
<dbReference type="InterPro" id="IPR032710">
    <property type="entry name" value="NTF2-like_dom_sf"/>
</dbReference>
<sequence>MATKTSTAGRIDPGATDYGLWNRFYADHMAALDAGDVTNWSADFLPEAVFTASGLENPLRGARQIEEAAAAGHAARTKSGVRHRHLVSMLRIEPRTPTLTRATSYVLVIESRVGGGSEIYASTLCEDLLVRRDDRWRIRYRRVTRDDKPWERA</sequence>
<name>A0A370H5I0_9NOCA</name>
<dbReference type="Pfam" id="PF13577">
    <property type="entry name" value="SnoaL_4"/>
    <property type="match status" value="1"/>
</dbReference>
<evidence type="ECO:0000313" key="3">
    <source>
        <dbReference type="Proteomes" id="UP000255355"/>
    </source>
</evidence>
<accession>A0A370H5I0</accession>
<dbReference type="STRING" id="1210089.GCA_001613165_01142"/>
<dbReference type="CDD" id="cd00531">
    <property type="entry name" value="NTF2_like"/>
    <property type="match status" value="1"/>
</dbReference>
<reference evidence="2 3" key="1">
    <citation type="submission" date="2018-07" db="EMBL/GenBank/DDBJ databases">
        <title>Genomic Encyclopedia of Type Strains, Phase IV (KMG-IV): sequencing the most valuable type-strain genomes for metagenomic binning, comparative biology and taxonomic classification.</title>
        <authorList>
            <person name="Goeker M."/>
        </authorList>
    </citation>
    <scope>NUCLEOTIDE SEQUENCE [LARGE SCALE GENOMIC DNA]</scope>
    <source>
        <strain evidence="2 3">DSM 44952</strain>
    </source>
</reference>
<evidence type="ECO:0000259" key="1">
    <source>
        <dbReference type="Pfam" id="PF13577"/>
    </source>
</evidence>
<dbReference type="EMBL" id="QQAZ01000004">
    <property type="protein sequence ID" value="RDI51623.1"/>
    <property type="molecule type" value="Genomic_DNA"/>
</dbReference>
<comment type="caution">
    <text evidence="2">The sequence shown here is derived from an EMBL/GenBank/DDBJ whole genome shotgun (WGS) entry which is preliminary data.</text>
</comment>
<dbReference type="InterPro" id="IPR037401">
    <property type="entry name" value="SnoaL-like"/>
</dbReference>
<gene>
    <name evidence="2" type="ORF">DFR68_104106</name>
</gene>
<dbReference type="SUPFAM" id="SSF54427">
    <property type="entry name" value="NTF2-like"/>
    <property type="match status" value="1"/>
</dbReference>
<dbReference type="AlphaFoldDB" id="A0A370H5I0"/>
<protein>
    <submittedName>
        <fullName evidence="2">SnoaL-like protein</fullName>
    </submittedName>
</protein>
<dbReference type="Gene3D" id="3.10.450.50">
    <property type="match status" value="1"/>
</dbReference>
<keyword evidence="3" id="KW-1185">Reference proteome</keyword>
<evidence type="ECO:0000313" key="2">
    <source>
        <dbReference type="EMBL" id="RDI51623.1"/>
    </source>
</evidence>